<keyword evidence="2" id="KW-0812">Transmembrane</keyword>
<reference evidence="3 4" key="1">
    <citation type="journal article" date="2016" name="Front. Microbiol.">
        <title>Genomic Resource of Rice Seed Associated Bacteria.</title>
        <authorList>
            <person name="Midha S."/>
            <person name="Bansal K."/>
            <person name="Sharma S."/>
            <person name="Kumar N."/>
            <person name="Patil P.P."/>
            <person name="Chaudhry V."/>
            <person name="Patil P.B."/>
        </authorList>
    </citation>
    <scope>NUCLEOTIDE SEQUENCE [LARGE SCALE GENOMIC DNA]</scope>
    <source>
        <strain evidence="3 4">NS220</strain>
    </source>
</reference>
<dbReference type="InterPro" id="IPR051533">
    <property type="entry name" value="WaaL-like"/>
</dbReference>
<feature type="transmembrane region" description="Helical" evidence="2">
    <location>
        <begin position="245"/>
        <end position="262"/>
    </location>
</feature>
<feature type="transmembrane region" description="Helical" evidence="2">
    <location>
        <begin position="76"/>
        <end position="98"/>
    </location>
</feature>
<evidence type="ECO:0000256" key="1">
    <source>
        <dbReference type="SAM" id="MobiDB-lite"/>
    </source>
</evidence>
<feature type="region of interest" description="Disordered" evidence="1">
    <location>
        <begin position="428"/>
        <end position="450"/>
    </location>
</feature>
<feature type="transmembrane region" description="Helical" evidence="2">
    <location>
        <begin position="379"/>
        <end position="400"/>
    </location>
</feature>
<gene>
    <name evidence="3" type="ORF">NS220_13770</name>
</gene>
<organism evidence="3 4">
    <name type="scientific">Microbacterium testaceum</name>
    <name type="common">Aureobacterium testaceum</name>
    <name type="synonym">Brevibacterium testaceum</name>
    <dbReference type="NCBI Taxonomy" id="2033"/>
    <lineage>
        <taxon>Bacteria</taxon>
        <taxon>Bacillati</taxon>
        <taxon>Actinomycetota</taxon>
        <taxon>Actinomycetes</taxon>
        <taxon>Micrococcales</taxon>
        <taxon>Microbacteriaceae</taxon>
        <taxon>Microbacterium</taxon>
    </lineage>
</organism>
<dbReference type="Proteomes" id="UP000075025">
    <property type="component" value="Unassembled WGS sequence"/>
</dbReference>
<proteinExistence type="predicted"/>
<accession>A0A147EUK5</accession>
<name>A0A147EUK5_MICTE</name>
<keyword evidence="2" id="KW-1133">Transmembrane helix</keyword>
<evidence type="ECO:0000256" key="2">
    <source>
        <dbReference type="SAM" id="Phobius"/>
    </source>
</evidence>
<dbReference type="PATRIC" id="fig|2033.6.peg.145"/>
<feature type="transmembrane region" description="Helical" evidence="2">
    <location>
        <begin position="269"/>
        <end position="288"/>
    </location>
</feature>
<feature type="transmembrane region" description="Helical" evidence="2">
    <location>
        <begin position="153"/>
        <end position="175"/>
    </location>
</feature>
<feature type="transmembrane region" description="Helical" evidence="2">
    <location>
        <begin position="223"/>
        <end position="239"/>
    </location>
</feature>
<evidence type="ECO:0000313" key="3">
    <source>
        <dbReference type="EMBL" id="KTR92963.1"/>
    </source>
</evidence>
<sequence length="450" mass="48761">MTLSPLIDQRPAARIAPAVPSLAPARSATARAASYALLLLFWGASISLSIAQTLTMSRRVAVEGVKTAISQPVVDAWYVGFLVPAIIALLVLLFRVVFVRNDLVPLLVTLTPWIWINLNEFTRGNVIPEQTILPIGVALTFWAIQPRVSDLKLYALLATILAAVSMALTSSAPTLMYMPQSFDEATEKSITGLPLLAGFFSHPNANGLFLVLALPLTYLFSRWYLRWITAGVILTAIVWTSSRTALFGAAVWLVVMLLSLAVRRRIAGVLGVVLAILMVAVVVVPVTTTDPEAYTERGAIWQFNLAQLSGLHWVFGLGHNWYTDNYPMLKSALSSAAGHGHNVFVTYTVTGGLILVSLIAVVVVFSARTASRLPDRERVGAFAFLCVLAGVSITESAWRVEAPDTLFAAMLVPIFIIATQSSRVPADEPRFTGGLTGESAPGSELRRHRR</sequence>
<keyword evidence="2" id="KW-0472">Membrane</keyword>
<dbReference type="RefSeq" id="WP_058624597.1">
    <property type="nucleotide sequence ID" value="NZ_LDRT01000103.1"/>
</dbReference>
<feature type="transmembrane region" description="Helical" evidence="2">
    <location>
        <begin position="195"/>
        <end position="216"/>
    </location>
</feature>
<evidence type="ECO:0008006" key="5">
    <source>
        <dbReference type="Google" id="ProtNLM"/>
    </source>
</evidence>
<feature type="transmembrane region" description="Helical" evidence="2">
    <location>
        <begin position="344"/>
        <end position="367"/>
    </location>
</feature>
<feature type="transmembrane region" description="Helical" evidence="2">
    <location>
        <begin position="35"/>
        <end position="56"/>
    </location>
</feature>
<dbReference type="GO" id="GO:0016020">
    <property type="term" value="C:membrane"/>
    <property type="evidence" value="ECO:0007669"/>
    <property type="project" value="UniProtKB-SubCell"/>
</dbReference>
<dbReference type="OrthoDB" id="4696754at2"/>
<dbReference type="EMBL" id="LDRT01000103">
    <property type="protein sequence ID" value="KTR92963.1"/>
    <property type="molecule type" value="Genomic_DNA"/>
</dbReference>
<dbReference type="AlphaFoldDB" id="A0A147EUK5"/>
<comment type="caution">
    <text evidence="3">The sequence shown here is derived from an EMBL/GenBank/DDBJ whole genome shotgun (WGS) entry which is preliminary data.</text>
</comment>
<protein>
    <recommendedName>
        <fullName evidence="5">O-antigen ligase</fullName>
    </recommendedName>
</protein>
<evidence type="ECO:0000313" key="4">
    <source>
        <dbReference type="Proteomes" id="UP000075025"/>
    </source>
</evidence>
<dbReference type="PANTHER" id="PTHR37422:SF13">
    <property type="entry name" value="LIPOPOLYSACCHARIDE BIOSYNTHESIS PROTEIN PA4999-RELATED"/>
    <property type="match status" value="1"/>
</dbReference>
<dbReference type="PANTHER" id="PTHR37422">
    <property type="entry name" value="TEICHURONIC ACID BIOSYNTHESIS PROTEIN TUAE"/>
    <property type="match status" value="1"/>
</dbReference>